<dbReference type="Pfam" id="PF07244">
    <property type="entry name" value="POTRA"/>
    <property type="match status" value="1"/>
</dbReference>
<accession>A0A3N4U9M1</accession>
<dbReference type="InterPro" id="IPR010827">
    <property type="entry name" value="BamA/TamA_POTRA"/>
</dbReference>
<sequence length="592" mass="61934">MAFHKTLLTVVLCAGLNAAAHGFEADLKTTGATGLKDTLSAASSVLQAQQEGTTAPSDIIAAVQSDYRTLLGTLYRAGYYAPVIRISVDGREGSTLSLVTLPDQVSNVTITVDTGPKFKFGEATVGPLAAGTEIPSNFRTGRTAGSGRVGGAKDAAIDAWRDASHPKAALSSQSIVADHTQNKLDVALGIDPGPKATFGRLTFAGTKKVTDARLAEITGDITGKPFDPATLNTVNSRLRQTGAFRSVSLAEAKTLNADNSLDVTATITDATPRRFGFGAQISSLEGGTLSGYWMHRNISGNADRLRFDAEIAGLGSDTGVDYSLSTSYRRPATTRPVLTLVTEAEFARLDEPNYLSTSAEFLIGAEVNLSETTYFTGSIGYRYSDVTDDIGSRQFSHVIFPIEGARDARDNALSPTSGTYFSAQIMPYLGIDGSKNGARLFADMRGYTSLGEDDRFVFAGRFLAGSILGSNLTETPPDLLFYSGGGGTVRGQPYKSLNVTSGGVTTGGASFLGLSTEIRAGINDNFSLVGFADGGAVGANSVPDDTMEWHAGAGLGLRYDTGFGPIRLDVATPVAGDTGEGVQIYVGIGQAF</sequence>
<dbReference type="OrthoDB" id="9769707at2"/>
<organism evidence="7 8">
    <name type="scientific">Pacificibacter maritimus</name>
    <dbReference type="NCBI Taxonomy" id="762213"/>
    <lineage>
        <taxon>Bacteria</taxon>
        <taxon>Pseudomonadati</taxon>
        <taxon>Pseudomonadota</taxon>
        <taxon>Alphaproteobacteria</taxon>
        <taxon>Rhodobacterales</taxon>
        <taxon>Roseobacteraceae</taxon>
        <taxon>Pacificibacter</taxon>
    </lineage>
</organism>
<dbReference type="InterPro" id="IPR039910">
    <property type="entry name" value="D15-like"/>
</dbReference>
<comment type="subcellular location">
    <subcellularLocation>
        <location evidence="1">Membrane</location>
    </subcellularLocation>
</comment>
<evidence type="ECO:0000256" key="3">
    <source>
        <dbReference type="ARBA" id="ARBA00023136"/>
    </source>
</evidence>
<dbReference type="Pfam" id="PF01103">
    <property type="entry name" value="Omp85"/>
    <property type="match status" value="1"/>
</dbReference>
<reference evidence="7 8" key="1">
    <citation type="submission" date="2018-11" db="EMBL/GenBank/DDBJ databases">
        <title>Genomic Encyclopedia of Type Strains, Phase IV (KMG-IV): sequencing the most valuable type-strain genomes for metagenomic binning, comparative biology and taxonomic classification.</title>
        <authorList>
            <person name="Goeker M."/>
        </authorList>
    </citation>
    <scope>NUCLEOTIDE SEQUENCE [LARGE SCALE GENOMIC DNA]</scope>
    <source>
        <strain evidence="7 8">DSM 104731</strain>
    </source>
</reference>
<keyword evidence="4" id="KW-0732">Signal</keyword>
<feature type="domain" description="POTRA" evidence="6">
    <location>
        <begin position="197"/>
        <end position="267"/>
    </location>
</feature>
<dbReference type="EMBL" id="RKQK01000002">
    <property type="protein sequence ID" value="RPE67436.1"/>
    <property type="molecule type" value="Genomic_DNA"/>
</dbReference>
<dbReference type="Gene3D" id="3.10.20.310">
    <property type="entry name" value="membrane protein fhac"/>
    <property type="match status" value="1"/>
</dbReference>
<gene>
    <name evidence="7" type="ORF">EDD53_1845</name>
</gene>
<evidence type="ECO:0000259" key="6">
    <source>
        <dbReference type="Pfam" id="PF07244"/>
    </source>
</evidence>
<feature type="chain" id="PRO_5018159142" evidence="4">
    <location>
        <begin position="21"/>
        <end position="592"/>
    </location>
</feature>
<feature type="domain" description="Bacterial surface antigen (D15)" evidence="5">
    <location>
        <begin position="297"/>
        <end position="592"/>
    </location>
</feature>
<keyword evidence="2" id="KW-0812">Transmembrane</keyword>
<dbReference type="PANTHER" id="PTHR12815">
    <property type="entry name" value="SORTING AND ASSEMBLY MACHINERY SAMM50 PROTEIN FAMILY MEMBER"/>
    <property type="match status" value="1"/>
</dbReference>
<keyword evidence="3" id="KW-0472">Membrane</keyword>
<evidence type="ECO:0000313" key="8">
    <source>
        <dbReference type="Proteomes" id="UP000269689"/>
    </source>
</evidence>
<dbReference type="InterPro" id="IPR000184">
    <property type="entry name" value="Bac_surfAg_D15"/>
</dbReference>
<evidence type="ECO:0000256" key="1">
    <source>
        <dbReference type="ARBA" id="ARBA00004370"/>
    </source>
</evidence>
<dbReference type="Gene3D" id="2.40.160.50">
    <property type="entry name" value="membrane protein fhac: a member of the omp85/tpsb transporter family"/>
    <property type="match status" value="1"/>
</dbReference>
<keyword evidence="2" id="KW-1134">Transmembrane beta strand</keyword>
<evidence type="ECO:0000256" key="2">
    <source>
        <dbReference type="ARBA" id="ARBA00022452"/>
    </source>
</evidence>
<dbReference type="Proteomes" id="UP000269689">
    <property type="component" value="Unassembled WGS sequence"/>
</dbReference>
<proteinExistence type="predicted"/>
<dbReference type="GO" id="GO:0019867">
    <property type="term" value="C:outer membrane"/>
    <property type="evidence" value="ECO:0007669"/>
    <property type="project" value="InterPro"/>
</dbReference>
<comment type="caution">
    <text evidence="7">The sequence shown here is derived from an EMBL/GenBank/DDBJ whole genome shotgun (WGS) entry which is preliminary data.</text>
</comment>
<dbReference type="PANTHER" id="PTHR12815:SF42">
    <property type="entry name" value="BACTERIAL SURFACE ANTIGEN (D15) DOMAIN-CONTAINING PROTEIN"/>
    <property type="match status" value="1"/>
</dbReference>
<evidence type="ECO:0000313" key="7">
    <source>
        <dbReference type="EMBL" id="RPE67436.1"/>
    </source>
</evidence>
<evidence type="ECO:0000259" key="5">
    <source>
        <dbReference type="Pfam" id="PF01103"/>
    </source>
</evidence>
<dbReference type="AlphaFoldDB" id="A0A3N4U9M1"/>
<dbReference type="RefSeq" id="WP_123792876.1">
    <property type="nucleotide sequence ID" value="NZ_RKQK01000002.1"/>
</dbReference>
<evidence type="ECO:0000256" key="4">
    <source>
        <dbReference type="SAM" id="SignalP"/>
    </source>
</evidence>
<keyword evidence="8" id="KW-1185">Reference proteome</keyword>
<feature type="signal peptide" evidence="4">
    <location>
        <begin position="1"/>
        <end position="20"/>
    </location>
</feature>
<protein>
    <submittedName>
        <fullName evidence="7">Autotransporter secretion outer membrane protein TamA</fullName>
    </submittedName>
</protein>
<name>A0A3N4U9M1_9RHOB</name>